<dbReference type="GO" id="GO:0004177">
    <property type="term" value="F:aminopeptidase activity"/>
    <property type="evidence" value="ECO:0007669"/>
    <property type="project" value="UniProtKB-KW"/>
</dbReference>
<feature type="domain" description="Peptidase M24" evidence="1">
    <location>
        <begin position="136"/>
        <end position="337"/>
    </location>
</feature>
<dbReference type="InterPro" id="IPR000587">
    <property type="entry name" value="Creatinase_N"/>
</dbReference>
<evidence type="ECO:0000259" key="2">
    <source>
        <dbReference type="Pfam" id="PF01321"/>
    </source>
</evidence>
<dbReference type="InterPro" id="IPR036005">
    <property type="entry name" value="Creatinase/aminopeptidase-like"/>
</dbReference>
<dbReference type="Proteomes" id="UP001200313">
    <property type="component" value="Unassembled WGS sequence"/>
</dbReference>
<dbReference type="InterPro" id="IPR050659">
    <property type="entry name" value="Peptidase_M24B"/>
</dbReference>
<dbReference type="Gene3D" id="3.40.350.10">
    <property type="entry name" value="Creatinase/prolidase N-terminal domain"/>
    <property type="match status" value="1"/>
</dbReference>
<sequence>MNHLKQIAAKLPEYGVDAMMLTSAPGEFYAVGFHGEGIALVAAGEAYYFTDSRYIEAAEKQVAGAAVAVTDRNRNYKAMVQEVIDRCGIKNLGFEEEYMSVAAFHDWKESLTAGLVPAQKLVNGLRAAKDQEEIARMVQAQEITDRAFDAILKFIRPGMTEKEIAAKLEYDMLRFGAQRMSFEPIVVTGANGSLPHGIPGDTVVEPGSFLTMDFGCVYGGYCSDMTRTIAVGEPTEEMKKVYHIVLEAQRAGIAAARAGVPGKSIDAAARKVIEDAGYGDYFGHGYGHSVGIEIHESPNANTREETIMPVGAAVSAEPGIYLPGRFGVRIEDVTILTADGCIDITKSPKELIIL</sequence>
<proteinExistence type="predicted"/>
<evidence type="ECO:0000313" key="4">
    <source>
        <dbReference type="Proteomes" id="UP001200313"/>
    </source>
</evidence>
<accession>A0ABS9M402</accession>
<keyword evidence="4" id="KW-1185">Reference proteome</keyword>
<dbReference type="SUPFAM" id="SSF55920">
    <property type="entry name" value="Creatinase/aminopeptidase"/>
    <property type="match status" value="1"/>
</dbReference>
<keyword evidence="3" id="KW-0378">Hydrolase</keyword>
<dbReference type="InterPro" id="IPR000994">
    <property type="entry name" value="Pept_M24"/>
</dbReference>
<dbReference type="CDD" id="cd01092">
    <property type="entry name" value="APP-like"/>
    <property type="match status" value="1"/>
</dbReference>
<dbReference type="SUPFAM" id="SSF53092">
    <property type="entry name" value="Creatinase/prolidase N-terminal domain"/>
    <property type="match status" value="1"/>
</dbReference>
<comment type="caution">
    <text evidence="3">The sequence shown here is derived from an EMBL/GenBank/DDBJ whole genome shotgun (WGS) entry which is preliminary data.</text>
</comment>
<dbReference type="Pfam" id="PF01321">
    <property type="entry name" value="Creatinase_N"/>
    <property type="match status" value="1"/>
</dbReference>
<dbReference type="InterPro" id="IPR029149">
    <property type="entry name" value="Creatin/AminoP/Spt16_N"/>
</dbReference>
<dbReference type="PANTHER" id="PTHR46112">
    <property type="entry name" value="AMINOPEPTIDASE"/>
    <property type="match status" value="1"/>
</dbReference>
<organism evidence="3 4">
    <name type="scientific">Intestinimonas massiliensis</name>
    <name type="common">ex Afouda et al. 2020</name>
    <dbReference type="NCBI Taxonomy" id="1673721"/>
    <lineage>
        <taxon>Bacteria</taxon>
        <taxon>Bacillati</taxon>
        <taxon>Bacillota</taxon>
        <taxon>Clostridia</taxon>
        <taxon>Eubacteriales</taxon>
        <taxon>Intestinimonas</taxon>
    </lineage>
</organism>
<keyword evidence="3" id="KW-0031">Aminopeptidase</keyword>
<dbReference type="PANTHER" id="PTHR46112:SF3">
    <property type="entry name" value="AMINOPEPTIDASE YPDF"/>
    <property type="match status" value="1"/>
</dbReference>
<reference evidence="3 4" key="1">
    <citation type="submission" date="2022-01" db="EMBL/GenBank/DDBJ databases">
        <title>Collection of gut derived symbiotic bacterial strains cultured from healthy donors.</title>
        <authorList>
            <person name="Lin H."/>
            <person name="Kohout C."/>
            <person name="Waligurski E."/>
            <person name="Pamer E.G."/>
        </authorList>
    </citation>
    <scope>NUCLEOTIDE SEQUENCE [LARGE SCALE GENOMIC DNA]</scope>
    <source>
        <strain evidence="3 4">DFI.3.7</strain>
    </source>
</reference>
<name>A0ABS9M402_9FIRM</name>
<gene>
    <name evidence="3" type="ORF">L0P79_00285</name>
</gene>
<evidence type="ECO:0000259" key="1">
    <source>
        <dbReference type="Pfam" id="PF00557"/>
    </source>
</evidence>
<keyword evidence="3" id="KW-0645">Protease</keyword>
<dbReference type="RefSeq" id="WP_238072658.1">
    <property type="nucleotide sequence ID" value="NZ_JAKNJB010000001.1"/>
</dbReference>
<dbReference type="EMBL" id="JAKNJB010000001">
    <property type="protein sequence ID" value="MCG4525512.1"/>
    <property type="molecule type" value="Genomic_DNA"/>
</dbReference>
<protein>
    <submittedName>
        <fullName evidence="3">Aminopeptidase P family protein</fullName>
    </submittedName>
</protein>
<dbReference type="Pfam" id="PF00557">
    <property type="entry name" value="Peptidase_M24"/>
    <property type="match status" value="1"/>
</dbReference>
<evidence type="ECO:0000313" key="3">
    <source>
        <dbReference type="EMBL" id="MCG4525512.1"/>
    </source>
</evidence>
<feature type="domain" description="Creatinase N-terminal" evidence="2">
    <location>
        <begin position="4"/>
        <end position="127"/>
    </location>
</feature>
<dbReference type="Gene3D" id="3.90.230.10">
    <property type="entry name" value="Creatinase/methionine aminopeptidase superfamily"/>
    <property type="match status" value="1"/>
</dbReference>